<keyword evidence="16" id="KW-1185">Reference proteome</keyword>
<comment type="function">
    <text evidence="12">Involved in the synthesis of autoinducer 2 (AI-2) which is secreted by bacteria and is used to communicate both the cell density and the metabolic potential of the environment. The regulation of gene expression in response to changes in cell density is called quorum sensing. Catalyzes the transformation of S-ribosylhomocysteine (RHC) to homocysteine (HC) and 4,5-dihydroxy-2,3-pentadione (DPD).</text>
</comment>
<dbReference type="AlphaFoldDB" id="A0A136WEZ1"/>
<sequence>MDVTSFGIDHNTLLRGIYVSRKDTVENGVLTTFDVRMKEPNREMVLDTSVMHTIEHLMATFFRSHPLWSQKTIYVGPMGCRTGMYVIFKGDLEPADVATIMKECYDYMSSFEEEIPAAKSEMCGNFLDHNLAITKLECKKFADEVLACLKEENMVYPRQNI</sequence>
<name>A0A136WEZ1_9FIRM</name>
<dbReference type="GO" id="GO:0009372">
    <property type="term" value="P:quorum sensing"/>
    <property type="evidence" value="ECO:0007669"/>
    <property type="project" value="UniProtKB-KW"/>
</dbReference>
<accession>A0A136WEZ1</accession>
<dbReference type="InterPro" id="IPR037005">
    <property type="entry name" value="LuxS_sf"/>
</dbReference>
<comment type="catalytic activity">
    <reaction evidence="1">
        <text>S-(5-deoxy-D-ribos-5-yl)-L-homocysteine = (S)-4,5-dihydroxypentane-2,3-dione + L-homocysteine</text>
        <dbReference type="Rhea" id="RHEA:17753"/>
        <dbReference type="ChEBI" id="CHEBI:29484"/>
        <dbReference type="ChEBI" id="CHEBI:58195"/>
        <dbReference type="ChEBI" id="CHEBI:58199"/>
        <dbReference type="EC" id="4.4.1.21"/>
    </reaction>
</comment>
<evidence type="ECO:0000256" key="4">
    <source>
        <dbReference type="ARBA" id="ARBA00011738"/>
    </source>
</evidence>
<evidence type="ECO:0000256" key="1">
    <source>
        <dbReference type="ARBA" id="ARBA00000297"/>
    </source>
</evidence>
<comment type="subunit">
    <text evidence="4">Homodimer.</text>
</comment>
<evidence type="ECO:0000256" key="13">
    <source>
        <dbReference type="ARBA" id="ARBA00030600"/>
    </source>
</evidence>
<evidence type="ECO:0000256" key="6">
    <source>
        <dbReference type="ARBA" id="ARBA00015130"/>
    </source>
</evidence>
<dbReference type="NCBIfam" id="NF002604">
    <property type="entry name" value="PRK02260.1-4"/>
    <property type="match status" value="1"/>
</dbReference>
<dbReference type="EMBL" id="LRVM01000004">
    <property type="protein sequence ID" value="KXL53071.1"/>
    <property type="molecule type" value="Genomic_DNA"/>
</dbReference>
<keyword evidence="10" id="KW-0408">Iron</keyword>
<dbReference type="SUPFAM" id="SSF63411">
    <property type="entry name" value="LuxS/MPP-like metallohydrolase"/>
    <property type="match status" value="1"/>
</dbReference>
<evidence type="ECO:0000256" key="2">
    <source>
        <dbReference type="ARBA" id="ARBA00001962"/>
    </source>
</evidence>
<dbReference type="InterPro" id="IPR011249">
    <property type="entry name" value="Metalloenz_LuxS/M16"/>
</dbReference>
<dbReference type="RefSeq" id="WP_066087142.1">
    <property type="nucleotide sequence ID" value="NZ_LRVM01000004.1"/>
</dbReference>
<gene>
    <name evidence="15" type="primary">luxS</name>
    <name evidence="15" type="ORF">CLNEO_16140</name>
</gene>
<dbReference type="PATRIC" id="fig|36847.3.peg.1884"/>
<evidence type="ECO:0000256" key="10">
    <source>
        <dbReference type="ARBA" id="ARBA00023004"/>
    </source>
</evidence>
<keyword evidence="11 15" id="KW-0456">Lyase</keyword>
<organism evidence="15 16">
    <name type="scientific">Anaerotignum neopropionicum</name>
    <dbReference type="NCBI Taxonomy" id="36847"/>
    <lineage>
        <taxon>Bacteria</taxon>
        <taxon>Bacillati</taxon>
        <taxon>Bacillota</taxon>
        <taxon>Clostridia</taxon>
        <taxon>Lachnospirales</taxon>
        <taxon>Anaerotignaceae</taxon>
        <taxon>Anaerotignum</taxon>
    </lineage>
</organism>
<dbReference type="InterPro" id="IPR003815">
    <property type="entry name" value="S-ribosylhomocysteinase"/>
</dbReference>
<comment type="similarity">
    <text evidence="3">Belongs to the LuxS family.</text>
</comment>
<evidence type="ECO:0000256" key="3">
    <source>
        <dbReference type="ARBA" id="ARBA00007311"/>
    </source>
</evidence>
<dbReference type="PRINTS" id="PR01487">
    <property type="entry name" value="LUXSPROTEIN"/>
</dbReference>
<evidence type="ECO:0000256" key="7">
    <source>
        <dbReference type="ARBA" id="ARBA00022654"/>
    </source>
</evidence>
<evidence type="ECO:0000256" key="9">
    <source>
        <dbReference type="ARBA" id="ARBA00022929"/>
    </source>
</evidence>
<comment type="caution">
    <text evidence="15">The sequence shown here is derived from an EMBL/GenBank/DDBJ whole genome shotgun (WGS) entry which is preliminary data.</text>
</comment>
<keyword evidence="8" id="KW-0479">Metal-binding</keyword>
<evidence type="ECO:0000256" key="14">
    <source>
        <dbReference type="ARBA" id="ARBA00031777"/>
    </source>
</evidence>
<dbReference type="PANTHER" id="PTHR35799">
    <property type="entry name" value="S-RIBOSYLHOMOCYSTEINE LYASE"/>
    <property type="match status" value="1"/>
</dbReference>
<dbReference type="Proteomes" id="UP000070539">
    <property type="component" value="Unassembled WGS sequence"/>
</dbReference>
<proteinExistence type="inferred from homology"/>
<protein>
    <recommendedName>
        <fullName evidence="6">S-ribosylhomocysteine lyase</fullName>
        <ecNumber evidence="5">4.4.1.21</ecNumber>
    </recommendedName>
    <alternativeName>
        <fullName evidence="13">AI-2 synthesis protein</fullName>
    </alternativeName>
    <alternativeName>
        <fullName evidence="14">Autoinducer-2 production protein LuxS</fullName>
    </alternativeName>
</protein>
<dbReference type="PANTHER" id="PTHR35799:SF1">
    <property type="entry name" value="S-RIBOSYLHOMOCYSTEINE LYASE"/>
    <property type="match status" value="1"/>
</dbReference>
<keyword evidence="7" id="KW-0673">Quorum sensing</keyword>
<evidence type="ECO:0000256" key="5">
    <source>
        <dbReference type="ARBA" id="ARBA00012240"/>
    </source>
</evidence>
<dbReference type="GO" id="GO:0005506">
    <property type="term" value="F:iron ion binding"/>
    <property type="evidence" value="ECO:0007669"/>
    <property type="project" value="InterPro"/>
</dbReference>
<reference evidence="15 16" key="1">
    <citation type="submission" date="2016-01" db="EMBL/GenBank/DDBJ databases">
        <title>Genome sequence of Clostridium neopropionicum X4, DSM-3847.</title>
        <authorList>
            <person name="Poehlein A."/>
            <person name="Beck M.H."/>
            <person name="Bengelsdorf F.R."/>
            <person name="Daniel R."/>
            <person name="Duerre P."/>
        </authorList>
    </citation>
    <scope>NUCLEOTIDE SEQUENCE [LARGE SCALE GENOMIC DNA]</scope>
    <source>
        <strain evidence="15 16">DSM-3847</strain>
    </source>
</reference>
<dbReference type="Gene3D" id="3.30.1360.80">
    <property type="entry name" value="S-ribosylhomocysteinase (LuxS)"/>
    <property type="match status" value="1"/>
</dbReference>
<evidence type="ECO:0000256" key="8">
    <source>
        <dbReference type="ARBA" id="ARBA00022723"/>
    </source>
</evidence>
<dbReference type="GO" id="GO:0043768">
    <property type="term" value="F:S-ribosylhomocysteine lyase activity"/>
    <property type="evidence" value="ECO:0007669"/>
    <property type="project" value="UniProtKB-EC"/>
</dbReference>
<dbReference type="EC" id="4.4.1.21" evidence="5"/>
<evidence type="ECO:0000313" key="16">
    <source>
        <dbReference type="Proteomes" id="UP000070539"/>
    </source>
</evidence>
<evidence type="ECO:0000256" key="11">
    <source>
        <dbReference type="ARBA" id="ARBA00023239"/>
    </source>
</evidence>
<evidence type="ECO:0000256" key="12">
    <source>
        <dbReference type="ARBA" id="ARBA00024654"/>
    </source>
</evidence>
<dbReference type="Pfam" id="PF02664">
    <property type="entry name" value="LuxS"/>
    <property type="match status" value="1"/>
</dbReference>
<dbReference type="STRING" id="36847.CLNEO_16140"/>
<dbReference type="OrthoDB" id="9788129at2"/>
<comment type="cofactor">
    <cofactor evidence="2">
        <name>Fe cation</name>
        <dbReference type="ChEBI" id="CHEBI:24875"/>
    </cofactor>
</comment>
<keyword evidence="9" id="KW-0071">Autoinducer synthesis</keyword>
<evidence type="ECO:0000313" key="15">
    <source>
        <dbReference type="EMBL" id="KXL53071.1"/>
    </source>
</evidence>